<dbReference type="PANTHER" id="PTHR12385">
    <property type="entry name" value="CHOLINE TRANSPORTER-LIKE (SLC FAMILY 44)"/>
    <property type="match status" value="1"/>
</dbReference>
<accession>A0ABQ8YEI7</accession>
<dbReference type="PANTHER" id="PTHR12385:SF14">
    <property type="entry name" value="CHOLINE TRANSPORTER-LIKE 2"/>
    <property type="match status" value="1"/>
</dbReference>
<comment type="function">
    <text evidence="7">Choline transporter.</text>
</comment>
<keyword evidence="5 7" id="KW-0472">Membrane</keyword>
<sequence length="642" mass="73376">MSQQLISDEEQKGSGSTDIHNKPVHEKFEYEEDFSGPLDERKHRDIFWLILYLSFWIGMFVVAGLAFSTGTPKRLYYPKDYRGNVCGMDNSKVKETFSSNYSKSELSFLSDTSDLKYVFWPHDGSSQEICVDDCPTKGDIVDPLCDATINNYLDKDDDYCPYKTESVLRRCLPLEFKNSNSSDIINSIKNSVSGSSSLSKVMGDLIQGWYVLLISVFIAVILSFSWLFVIRKFAKVMVYFTIIFYFIILGVITWFCWHQSKASDDIEGHKKMDTDTYNAKAFKIIFYVMIGFIVLSLFALIFLRKRIALAIVVIKEAAKAVSDIPMIIFFPLFTFLALLVVYAYWVPVSMFLMSSGKPRLVEEVPATGDPYLKLDYKNEKSINYLGIYHLFGLLWTNAFVIAVTQGVVAGAIASWYWTRDKNNIPGSPTLASFKRIFKYHLGSFAFGSLIIAIIQFLRVVLEYVERQMKKSNQENQCIKYLFYCMRCFLKCFQSFMEFINRNAYIMIAVYGQSFCQSTKRAFHLIGRNIFRVMAINTVGDFLLFLGKLSVATATGLIAMIMCKANDNMSFYLIPSALAAILAYFVSSAFMAVFEMAIDTILLSFCEDCERHDGSSVEKEPFASEELQEFMNGIKKEDQEKLK</sequence>
<feature type="transmembrane region" description="Helical" evidence="7">
    <location>
        <begin position="284"/>
        <end position="303"/>
    </location>
</feature>
<reference evidence="9" key="1">
    <citation type="submission" date="2022-08" db="EMBL/GenBank/DDBJ databases">
        <title>Novel sulfate-reducing endosymbionts in the free-living metamonad Anaeramoeba.</title>
        <authorList>
            <person name="Jerlstrom-Hultqvist J."/>
            <person name="Cepicka I."/>
            <person name="Gallot-Lavallee L."/>
            <person name="Salas-Leiva D."/>
            <person name="Curtis B.A."/>
            <person name="Zahonova K."/>
            <person name="Pipaliya S."/>
            <person name="Dacks J."/>
            <person name="Roger A.J."/>
        </authorList>
    </citation>
    <scope>NUCLEOTIDE SEQUENCE</scope>
    <source>
        <strain evidence="9">Schooner1</strain>
    </source>
</reference>
<comment type="subcellular location">
    <subcellularLocation>
        <location evidence="7">Cell membrane</location>
        <topology evidence="7">Multi-pass membrane protein</topology>
    </subcellularLocation>
    <subcellularLocation>
        <location evidence="1">Membrane</location>
        <topology evidence="1">Multi-pass membrane protein</topology>
    </subcellularLocation>
</comment>
<feature type="transmembrane region" description="Helical" evidence="7">
    <location>
        <begin position="394"/>
        <end position="418"/>
    </location>
</feature>
<feature type="transmembrane region" description="Helical" evidence="7">
    <location>
        <begin position="541"/>
        <end position="562"/>
    </location>
</feature>
<evidence type="ECO:0000256" key="7">
    <source>
        <dbReference type="RuleBase" id="RU368066"/>
    </source>
</evidence>
<dbReference type="EMBL" id="JAOAOG010000173">
    <property type="protein sequence ID" value="KAJ6242954.1"/>
    <property type="molecule type" value="Genomic_DNA"/>
</dbReference>
<name>A0ABQ8YEI7_9EUKA</name>
<keyword evidence="6" id="KW-0325">Glycoprotein</keyword>
<dbReference type="Proteomes" id="UP001150062">
    <property type="component" value="Unassembled WGS sequence"/>
</dbReference>
<gene>
    <name evidence="9" type="ORF">M0813_02811</name>
</gene>
<organism evidence="9 10">
    <name type="scientific">Anaeramoeba flamelloides</name>
    <dbReference type="NCBI Taxonomy" id="1746091"/>
    <lineage>
        <taxon>Eukaryota</taxon>
        <taxon>Metamonada</taxon>
        <taxon>Anaeramoebidae</taxon>
        <taxon>Anaeramoeba</taxon>
    </lineage>
</organism>
<evidence type="ECO:0000256" key="1">
    <source>
        <dbReference type="ARBA" id="ARBA00004141"/>
    </source>
</evidence>
<keyword evidence="4 7" id="KW-1133">Transmembrane helix</keyword>
<protein>
    <recommendedName>
        <fullName evidence="7">Choline transporter-like protein</fullName>
    </recommendedName>
</protein>
<feature type="transmembrane region" description="Helical" evidence="7">
    <location>
        <begin position="569"/>
        <end position="593"/>
    </location>
</feature>
<evidence type="ECO:0000256" key="3">
    <source>
        <dbReference type="ARBA" id="ARBA00022692"/>
    </source>
</evidence>
<feature type="transmembrane region" description="Helical" evidence="7">
    <location>
        <begin position="236"/>
        <end position="255"/>
    </location>
</feature>
<feature type="transmembrane region" description="Helical" evidence="7">
    <location>
        <begin position="208"/>
        <end position="229"/>
    </location>
</feature>
<evidence type="ECO:0000256" key="4">
    <source>
        <dbReference type="ARBA" id="ARBA00022989"/>
    </source>
</evidence>
<feature type="transmembrane region" description="Helical" evidence="7">
    <location>
        <begin position="324"/>
        <end position="345"/>
    </location>
</feature>
<evidence type="ECO:0000256" key="8">
    <source>
        <dbReference type="SAM" id="MobiDB-lite"/>
    </source>
</evidence>
<keyword evidence="10" id="KW-1185">Reference proteome</keyword>
<comment type="similarity">
    <text evidence="2 7">Belongs to the CTL (choline transporter-like) family.</text>
</comment>
<feature type="transmembrane region" description="Helical" evidence="7">
    <location>
        <begin position="46"/>
        <end position="67"/>
    </location>
</feature>
<evidence type="ECO:0000256" key="5">
    <source>
        <dbReference type="ARBA" id="ARBA00023136"/>
    </source>
</evidence>
<dbReference type="InterPro" id="IPR007603">
    <property type="entry name" value="Choline_transptr-like"/>
</dbReference>
<evidence type="ECO:0000256" key="6">
    <source>
        <dbReference type="ARBA" id="ARBA00023180"/>
    </source>
</evidence>
<evidence type="ECO:0000313" key="9">
    <source>
        <dbReference type="EMBL" id="KAJ6242954.1"/>
    </source>
</evidence>
<evidence type="ECO:0000313" key="10">
    <source>
        <dbReference type="Proteomes" id="UP001150062"/>
    </source>
</evidence>
<feature type="region of interest" description="Disordered" evidence="8">
    <location>
        <begin position="1"/>
        <end position="21"/>
    </location>
</feature>
<keyword evidence="3 7" id="KW-0812">Transmembrane</keyword>
<evidence type="ECO:0000256" key="2">
    <source>
        <dbReference type="ARBA" id="ARBA00007168"/>
    </source>
</evidence>
<dbReference type="Pfam" id="PF04515">
    <property type="entry name" value="Choline_transpo"/>
    <property type="match status" value="1"/>
</dbReference>
<comment type="caution">
    <text evidence="9">The sequence shown here is derived from an EMBL/GenBank/DDBJ whole genome shotgun (WGS) entry which is preliminary data.</text>
</comment>
<proteinExistence type="inferred from homology"/>
<feature type="transmembrane region" description="Helical" evidence="7">
    <location>
        <begin position="439"/>
        <end position="461"/>
    </location>
</feature>